<evidence type="ECO:0000259" key="2">
    <source>
        <dbReference type="PROSITE" id="PS51832"/>
    </source>
</evidence>
<dbReference type="PROSITE" id="PS51831">
    <property type="entry name" value="HD"/>
    <property type="match status" value="1"/>
</dbReference>
<dbReference type="RefSeq" id="WP_031504807.1">
    <property type="nucleotide sequence ID" value="NC_022795.1"/>
</dbReference>
<dbReference type="PATRIC" id="fig|1123384.7.peg.882"/>
<evidence type="ECO:0000313" key="3">
    <source>
        <dbReference type="EMBL" id="AJC73588.1"/>
    </source>
</evidence>
<dbReference type="SMART" id="SM00471">
    <property type="entry name" value="HDc"/>
    <property type="match status" value="1"/>
</dbReference>
<dbReference type="GO" id="GO:0016787">
    <property type="term" value="F:hydrolase activity"/>
    <property type="evidence" value="ECO:0007669"/>
    <property type="project" value="UniProtKB-KW"/>
</dbReference>
<dbReference type="STRING" id="1123384.AJ81_04505"/>
<evidence type="ECO:0000313" key="4">
    <source>
        <dbReference type="Proteomes" id="UP000077469"/>
    </source>
</evidence>
<feature type="domain" description="HD" evidence="1">
    <location>
        <begin position="132"/>
        <end position="255"/>
    </location>
</feature>
<dbReference type="PANTHER" id="PTHR43155">
    <property type="entry name" value="CYCLIC DI-GMP PHOSPHODIESTERASE PA4108-RELATED"/>
    <property type="match status" value="1"/>
</dbReference>
<organism evidence="3 4">
    <name type="scientific">Pseudothermotoga hypogea DSM 11164 = NBRC 106472</name>
    <dbReference type="NCBI Taxonomy" id="1123384"/>
    <lineage>
        <taxon>Bacteria</taxon>
        <taxon>Thermotogati</taxon>
        <taxon>Thermotogota</taxon>
        <taxon>Thermotogae</taxon>
        <taxon>Thermotogales</taxon>
        <taxon>Thermotogaceae</taxon>
        <taxon>Pseudothermotoga</taxon>
    </lineage>
</organism>
<dbReference type="PANTHER" id="PTHR43155:SF2">
    <property type="entry name" value="CYCLIC DI-GMP PHOSPHODIESTERASE PA4108"/>
    <property type="match status" value="1"/>
</dbReference>
<dbReference type="InterPro" id="IPR003607">
    <property type="entry name" value="HD/PDEase_dom"/>
</dbReference>
<dbReference type="Gene3D" id="1.10.3210.10">
    <property type="entry name" value="Hypothetical protein af1432"/>
    <property type="match status" value="1"/>
</dbReference>
<proteinExistence type="predicted"/>
<reference evidence="3 4" key="1">
    <citation type="submission" date="2014-01" db="EMBL/GenBank/DDBJ databases">
        <title>Genome sequencing of Thermotog hypogea.</title>
        <authorList>
            <person name="Zhang X."/>
            <person name="Alvare G."/>
            <person name="Fristensky B."/>
            <person name="Chen L."/>
            <person name="Suen T."/>
            <person name="Chen Q."/>
            <person name="Ma K."/>
        </authorList>
    </citation>
    <scope>NUCLEOTIDE SEQUENCE [LARGE SCALE GENOMIC DNA]</scope>
    <source>
        <strain evidence="3 4">DSM 11164</strain>
    </source>
</reference>
<accession>A0A0X1KQI6</accession>
<evidence type="ECO:0000259" key="1">
    <source>
        <dbReference type="PROSITE" id="PS51831"/>
    </source>
</evidence>
<protein>
    <submittedName>
        <fullName evidence="3">Phosphohydrolase</fullName>
    </submittedName>
</protein>
<dbReference type="InterPro" id="IPR006674">
    <property type="entry name" value="HD_domain"/>
</dbReference>
<dbReference type="EMBL" id="CP007141">
    <property type="protein sequence ID" value="AJC73588.1"/>
    <property type="molecule type" value="Genomic_DNA"/>
</dbReference>
<keyword evidence="4" id="KW-1185">Reference proteome</keyword>
<sequence length="350" mass="39267">MDLEPMQSVLKSVESLAGVEISLETVRNPDGTVLIKAGERITPDKIEQLKDNGLNRIWVKIEEVVPPLVEPQKIEQAKQEIQQVFRSAVEKFKIESEQVWRVSQTVLSDIMKNYGEKISLIFLVQQTDEDYTYTHEVHVSMISSLVGMELGLRLEQLSHLAFAAMIHDVGKVLVPKEILLAPRKLSPEEFELMKKHVAFGERICRKSGLNDERVISAVRDHHEKLDGSGYLAGLTDEQIGLFARIVSVVDIYDALISNRSYKPSWTPYKAMTEVIKLASLDKLDPKVVQALVSVLGLYPIGTTVVLNDGRKAVVVGVNRKNPLRPVLRIESGETIDLSREKGLRIVSVIE</sequence>
<feature type="domain" description="HD-GYP" evidence="2">
    <location>
        <begin position="110"/>
        <end position="307"/>
    </location>
</feature>
<dbReference type="PaxDb" id="1123384-AJ81_04505"/>
<dbReference type="KEGG" id="phy:AJ81_04505"/>
<dbReference type="PROSITE" id="PS51832">
    <property type="entry name" value="HD_GYP"/>
    <property type="match status" value="1"/>
</dbReference>
<keyword evidence="3" id="KW-0378">Hydrolase</keyword>
<dbReference type="SUPFAM" id="SSF109604">
    <property type="entry name" value="HD-domain/PDEase-like"/>
    <property type="match status" value="1"/>
</dbReference>
<gene>
    <name evidence="3" type="ORF">AJ81_04505</name>
</gene>
<name>A0A0X1KQI6_9THEM</name>
<dbReference type="CDD" id="cd00077">
    <property type="entry name" value="HDc"/>
    <property type="match status" value="1"/>
</dbReference>
<dbReference type="Pfam" id="PF13487">
    <property type="entry name" value="HD_5"/>
    <property type="match status" value="1"/>
</dbReference>
<dbReference type="Proteomes" id="UP000077469">
    <property type="component" value="Chromosome"/>
</dbReference>
<dbReference type="AlphaFoldDB" id="A0A0X1KQI6"/>
<dbReference type="InterPro" id="IPR037522">
    <property type="entry name" value="HD_GYP_dom"/>
</dbReference>